<proteinExistence type="predicted"/>
<dbReference type="PANTHER" id="PTHR42853:SF3">
    <property type="entry name" value="ACETYL-COENZYME A CARBOXYLASE CARBOXYL TRANSFERASE SUBUNIT ALPHA, CHLOROPLASTIC"/>
    <property type="match status" value="1"/>
</dbReference>
<evidence type="ECO:0000313" key="12">
    <source>
        <dbReference type="EMBL" id="GAF89207.1"/>
    </source>
</evidence>
<keyword evidence="8" id="KW-0443">Lipid metabolism</keyword>
<keyword evidence="4" id="KW-0808">Transferase</keyword>
<comment type="catalytic activity">
    <reaction evidence="10">
        <text>N(6)-carboxybiotinyl-L-lysyl-[protein] + acetyl-CoA = N(6)-biotinyl-L-lysyl-[protein] + malonyl-CoA</text>
        <dbReference type="Rhea" id="RHEA:54728"/>
        <dbReference type="Rhea" id="RHEA-COMP:10505"/>
        <dbReference type="Rhea" id="RHEA-COMP:10506"/>
        <dbReference type="ChEBI" id="CHEBI:57288"/>
        <dbReference type="ChEBI" id="CHEBI:57384"/>
        <dbReference type="ChEBI" id="CHEBI:83144"/>
        <dbReference type="ChEBI" id="CHEBI:83145"/>
        <dbReference type="EC" id="2.1.3.15"/>
    </reaction>
</comment>
<evidence type="ECO:0000256" key="7">
    <source>
        <dbReference type="ARBA" id="ARBA00022840"/>
    </source>
</evidence>
<dbReference type="Pfam" id="PF03255">
    <property type="entry name" value="ACCA"/>
    <property type="match status" value="1"/>
</dbReference>
<evidence type="ECO:0000256" key="5">
    <source>
        <dbReference type="ARBA" id="ARBA00022741"/>
    </source>
</evidence>
<gene>
    <name evidence="12" type="ORF">S01H1_27355</name>
</gene>
<dbReference type="InterPro" id="IPR001095">
    <property type="entry name" value="Acetyl_CoA_COase_a_su"/>
</dbReference>
<feature type="domain" description="CoA carboxyltransferase C-terminal" evidence="11">
    <location>
        <begin position="1"/>
        <end position="117"/>
    </location>
</feature>
<evidence type="ECO:0000256" key="2">
    <source>
        <dbReference type="ARBA" id="ARBA00011883"/>
    </source>
</evidence>
<keyword evidence="6" id="KW-0276">Fatty acid metabolism</keyword>
<dbReference type="EC" id="2.1.3.15" evidence="2"/>
<keyword evidence="7" id="KW-0067">ATP-binding</keyword>
<dbReference type="Gene3D" id="3.90.226.10">
    <property type="entry name" value="2-enoyl-CoA Hydratase, Chain A, domain 1"/>
    <property type="match status" value="1"/>
</dbReference>
<evidence type="ECO:0000256" key="6">
    <source>
        <dbReference type="ARBA" id="ARBA00022832"/>
    </source>
</evidence>
<dbReference type="PANTHER" id="PTHR42853">
    <property type="entry name" value="ACETYL-COENZYME A CARBOXYLASE CARBOXYL TRANSFERASE SUBUNIT ALPHA"/>
    <property type="match status" value="1"/>
</dbReference>
<dbReference type="SUPFAM" id="SSF52096">
    <property type="entry name" value="ClpP/crotonase"/>
    <property type="match status" value="1"/>
</dbReference>
<evidence type="ECO:0000256" key="8">
    <source>
        <dbReference type="ARBA" id="ARBA00023098"/>
    </source>
</evidence>
<dbReference type="AlphaFoldDB" id="X0TM42"/>
<protein>
    <recommendedName>
        <fullName evidence="2">acetyl-CoA carboxytransferase</fullName>
        <ecNumber evidence="2">2.1.3.15</ecNumber>
    </recommendedName>
</protein>
<keyword evidence="3" id="KW-0444">Lipid biosynthesis</keyword>
<dbReference type="UniPathway" id="UPA00655">
    <property type="reaction ID" value="UER00711"/>
</dbReference>
<sequence>LKTPIINIVIGEGGSGGALGIGVGDQLAMLEFSYYSVISPEGCAAILWRDGSFAEDAANSLKLTSKDIKKLNLVDQVIKEPLGGSHRSHHDIFHSVSRYIYKTLNSLKRRDLDELLEERYRRLRSIGSDPHNIQKK</sequence>
<dbReference type="EMBL" id="BARS01016648">
    <property type="protein sequence ID" value="GAF89207.1"/>
    <property type="molecule type" value="Genomic_DNA"/>
</dbReference>
<evidence type="ECO:0000256" key="10">
    <source>
        <dbReference type="ARBA" id="ARBA00049152"/>
    </source>
</evidence>
<dbReference type="GO" id="GO:0006633">
    <property type="term" value="P:fatty acid biosynthetic process"/>
    <property type="evidence" value="ECO:0007669"/>
    <property type="project" value="UniProtKB-KW"/>
</dbReference>
<dbReference type="PROSITE" id="PS50989">
    <property type="entry name" value="COA_CT_CTER"/>
    <property type="match status" value="1"/>
</dbReference>
<reference evidence="12" key="1">
    <citation type="journal article" date="2014" name="Front. Microbiol.">
        <title>High frequency of phylogenetically diverse reductive dehalogenase-homologous genes in deep subseafloor sedimentary metagenomes.</title>
        <authorList>
            <person name="Kawai M."/>
            <person name="Futagami T."/>
            <person name="Toyoda A."/>
            <person name="Takaki Y."/>
            <person name="Nishi S."/>
            <person name="Hori S."/>
            <person name="Arai W."/>
            <person name="Tsubouchi T."/>
            <person name="Morono Y."/>
            <person name="Uchiyama I."/>
            <person name="Ito T."/>
            <person name="Fujiyama A."/>
            <person name="Inagaki F."/>
            <person name="Takami H."/>
        </authorList>
    </citation>
    <scope>NUCLEOTIDE SEQUENCE</scope>
    <source>
        <strain evidence="12">Expedition CK06-06</strain>
    </source>
</reference>
<dbReference type="InterPro" id="IPR029045">
    <property type="entry name" value="ClpP/crotonase-like_dom_sf"/>
</dbReference>
<evidence type="ECO:0000256" key="4">
    <source>
        <dbReference type="ARBA" id="ARBA00022679"/>
    </source>
</evidence>
<keyword evidence="5" id="KW-0547">Nucleotide-binding</keyword>
<organism evidence="12">
    <name type="scientific">marine sediment metagenome</name>
    <dbReference type="NCBI Taxonomy" id="412755"/>
    <lineage>
        <taxon>unclassified sequences</taxon>
        <taxon>metagenomes</taxon>
        <taxon>ecological metagenomes</taxon>
    </lineage>
</organism>
<dbReference type="GO" id="GO:0003989">
    <property type="term" value="F:acetyl-CoA carboxylase activity"/>
    <property type="evidence" value="ECO:0007669"/>
    <property type="project" value="InterPro"/>
</dbReference>
<accession>X0TM42</accession>
<dbReference type="GO" id="GO:0016743">
    <property type="term" value="F:carboxyl- or carbamoyltransferase activity"/>
    <property type="evidence" value="ECO:0007669"/>
    <property type="project" value="InterPro"/>
</dbReference>
<dbReference type="InterPro" id="IPR011763">
    <property type="entry name" value="COA_CT_C"/>
</dbReference>
<dbReference type="GO" id="GO:0009317">
    <property type="term" value="C:acetyl-CoA carboxylase complex"/>
    <property type="evidence" value="ECO:0007669"/>
    <property type="project" value="InterPro"/>
</dbReference>
<evidence type="ECO:0000256" key="9">
    <source>
        <dbReference type="ARBA" id="ARBA00023160"/>
    </source>
</evidence>
<comment type="pathway">
    <text evidence="1">Lipid metabolism; malonyl-CoA biosynthesis; malonyl-CoA from acetyl-CoA: step 1/1.</text>
</comment>
<dbReference type="GO" id="GO:2001295">
    <property type="term" value="P:malonyl-CoA biosynthetic process"/>
    <property type="evidence" value="ECO:0007669"/>
    <property type="project" value="UniProtKB-UniPathway"/>
</dbReference>
<name>X0TM42_9ZZZZ</name>
<evidence type="ECO:0000259" key="11">
    <source>
        <dbReference type="PROSITE" id="PS50989"/>
    </source>
</evidence>
<comment type="caution">
    <text evidence="12">The sequence shown here is derived from an EMBL/GenBank/DDBJ whole genome shotgun (WGS) entry which is preliminary data.</text>
</comment>
<keyword evidence="9" id="KW-0275">Fatty acid biosynthesis</keyword>
<dbReference type="GO" id="GO:0005524">
    <property type="term" value="F:ATP binding"/>
    <property type="evidence" value="ECO:0007669"/>
    <property type="project" value="UniProtKB-KW"/>
</dbReference>
<feature type="non-terminal residue" evidence="12">
    <location>
        <position position="1"/>
    </location>
</feature>
<evidence type="ECO:0000256" key="3">
    <source>
        <dbReference type="ARBA" id="ARBA00022516"/>
    </source>
</evidence>
<evidence type="ECO:0000256" key="1">
    <source>
        <dbReference type="ARBA" id="ARBA00004956"/>
    </source>
</evidence>